<dbReference type="EC" id="2.7.9.3" evidence="4"/>
<keyword evidence="2" id="KW-0067">ATP-binding</keyword>
<evidence type="ECO:0000259" key="3">
    <source>
        <dbReference type="Pfam" id="PF00586"/>
    </source>
</evidence>
<dbReference type="PANTHER" id="PTHR10256:SF0">
    <property type="entry name" value="INACTIVE SELENIDE, WATER DIKINASE-LIKE PROTEIN-RELATED"/>
    <property type="match status" value="1"/>
</dbReference>
<dbReference type="GO" id="GO:0005524">
    <property type="term" value="F:ATP binding"/>
    <property type="evidence" value="ECO:0007669"/>
    <property type="project" value="UniProtKB-KW"/>
</dbReference>
<evidence type="ECO:0000313" key="4">
    <source>
        <dbReference type="EMBL" id="VEB00080.1"/>
    </source>
</evidence>
<dbReference type="SUPFAM" id="SSF55326">
    <property type="entry name" value="PurM N-terminal domain-like"/>
    <property type="match status" value="1"/>
</dbReference>
<dbReference type="InterPro" id="IPR016188">
    <property type="entry name" value="PurM-like_N"/>
</dbReference>
<dbReference type="GO" id="GO:0005737">
    <property type="term" value="C:cytoplasm"/>
    <property type="evidence" value="ECO:0007669"/>
    <property type="project" value="TreeGrafter"/>
</dbReference>
<dbReference type="EMBL" id="LR134162">
    <property type="protein sequence ID" value="VEB00080.1"/>
    <property type="molecule type" value="Genomic_DNA"/>
</dbReference>
<evidence type="ECO:0000256" key="2">
    <source>
        <dbReference type="ARBA" id="ARBA00022840"/>
    </source>
</evidence>
<dbReference type="GO" id="GO:0004756">
    <property type="term" value="F:selenide, water dikinase activity"/>
    <property type="evidence" value="ECO:0007669"/>
    <property type="project" value="UniProtKB-EC"/>
</dbReference>
<dbReference type="Gene3D" id="3.30.1330.10">
    <property type="entry name" value="PurM-like, N-terminal domain"/>
    <property type="match status" value="1"/>
</dbReference>
<dbReference type="AlphaFoldDB" id="A0A3S4GBU2"/>
<dbReference type="Pfam" id="PF00586">
    <property type="entry name" value="AIRS"/>
    <property type="match status" value="1"/>
</dbReference>
<organism evidence="4 5">
    <name type="scientific">Klebsiella pneumoniae</name>
    <dbReference type="NCBI Taxonomy" id="573"/>
    <lineage>
        <taxon>Bacteria</taxon>
        <taxon>Pseudomonadati</taxon>
        <taxon>Pseudomonadota</taxon>
        <taxon>Gammaproteobacteria</taxon>
        <taxon>Enterobacterales</taxon>
        <taxon>Enterobacteriaceae</taxon>
        <taxon>Klebsiella/Raoultella group</taxon>
        <taxon>Klebsiella</taxon>
        <taxon>Klebsiella pneumoniae complex</taxon>
    </lineage>
</organism>
<dbReference type="InterPro" id="IPR036921">
    <property type="entry name" value="PurM-like_N_sf"/>
</dbReference>
<sequence>MSDNPFDFGRIAATNAISDIFAMGGKPIMAIAILGWPINTLAPEIAREVVEGGRFACQQAGDRAGGRPLH</sequence>
<accession>A0A3S4GBU2</accession>
<feature type="domain" description="PurM-like N-terminal" evidence="3">
    <location>
        <begin position="3"/>
        <end position="61"/>
    </location>
</feature>
<keyword evidence="4" id="KW-0808">Transferase</keyword>
<proteinExistence type="predicted"/>
<dbReference type="PANTHER" id="PTHR10256">
    <property type="entry name" value="SELENIDE, WATER DIKINASE"/>
    <property type="match status" value="1"/>
</dbReference>
<keyword evidence="1" id="KW-0547">Nucleotide-binding</keyword>
<name>A0A3S4GBU2_KLEPN</name>
<evidence type="ECO:0000256" key="1">
    <source>
        <dbReference type="ARBA" id="ARBA00022741"/>
    </source>
</evidence>
<protein>
    <submittedName>
        <fullName evidence="4">Selenophosphate synthetase</fullName>
        <ecNumber evidence="4">2.7.9.3</ecNumber>
    </submittedName>
</protein>
<dbReference type="GO" id="GO:0016260">
    <property type="term" value="P:selenocysteine biosynthetic process"/>
    <property type="evidence" value="ECO:0007669"/>
    <property type="project" value="TreeGrafter"/>
</dbReference>
<gene>
    <name evidence="4" type="primary">selD_3</name>
    <name evidence="4" type="ORF">NCTC13635_01030</name>
</gene>
<dbReference type="Proteomes" id="UP000282433">
    <property type="component" value="Chromosome"/>
</dbReference>
<reference evidence="4 5" key="1">
    <citation type="submission" date="2018-12" db="EMBL/GenBank/DDBJ databases">
        <authorList>
            <consortium name="Pathogen Informatics"/>
        </authorList>
    </citation>
    <scope>NUCLEOTIDE SEQUENCE [LARGE SCALE GENOMIC DNA]</scope>
    <source>
        <strain evidence="4 5">NCTC13635</strain>
    </source>
</reference>
<dbReference type="InterPro" id="IPR004536">
    <property type="entry name" value="SPS/SelD"/>
</dbReference>
<evidence type="ECO:0000313" key="5">
    <source>
        <dbReference type="Proteomes" id="UP000282433"/>
    </source>
</evidence>